<name>A0A174I7Z4_9CLOT</name>
<sequence length="54" mass="6443">MKENNELRIEKIKDKVDSLDIKGQGCWDDCQIWKNNTTTPKCEFDKTAYNNWFS</sequence>
<dbReference type="OrthoDB" id="2671856at2"/>
<protein>
    <submittedName>
        <fullName evidence="1">Uncharacterized protein</fullName>
    </submittedName>
</protein>
<accession>A0A174I7Z4</accession>
<gene>
    <name evidence="1" type="ORF">ERS852470_03451</name>
</gene>
<proteinExistence type="predicted"/>
<dbReference type="RefSeq" id="WP_156327496.1">
    <property type="nucleotide sequence ID" value="NZ_CYZV01000058.1"/>
</dbReference>
<evidence type="ECO:0000313" key="1">
    <source>
        <dbReference type="EMBL" id="CUO81727.1"/>
    </source>
</evidence>
<reference evidence="1 2" key="1">
    <citation type="submission" date="2015-09" db="EMBL/GenBank/DDBJ databases">
        <authorList>
            <consortium name="Pathogen Informatics"/>
        </authorList>
    </citation>
    <scope>NUCLEOTIDE SEQUENCE [LARGE SCALE GENOMIC DNA]</scope>
    <source>
        <strain evidence="1 2">2789STDY5834855</strain>
    </source>
</reference>
<dbReference type="AlphaFoldDB" id="A0A174I7Z4"/>
<organism evidence="1 2">
    <name type="scientific">Clostridium disporicum</name>
    <dbReference type="NCBI Taxonomy" id="84024"/>
    <lineage>
        <taxon>Bacteria</taxon>
        <taxon>Bacillati</taxon>
        <taxon>Bacillota</taxon>
        <taxon>Clostridia</taxon>
        <taxon>Eubacteriales</taxon>
        <taxon>Clostridiaceae</taxon>
        <taxon>Clostridium</taxon>
    </lineage>
</organism>
<dbReference type="EMBL" id="CYZV01000058">
    <property type="protein sequence ID" value="CUO81727.1"/>
    <property type="molecule type" value="Genomic_DNA"/>
</dbReference>
<dbReference type="Proteomes" id="UP000095558">
    <property type="component" value="Unassembled WGS sequence"/>
</dbReference>
<dbReference type="GeneID" id="83013666"/>
<evidence type="ECO:0000313" key="2">
    <source>
        <dbReference type="Proteomes" id="UP000095558"/>
    </source>
</evidence>